<dbReference type="OrthoDB" id="8437129at2"/>
<keyword evidence="2" id="KW-1185">Reference proteome</keyword>
<evidence type="ECO:0008006" key="3">
    <source>
        <dbReference type="Google" id="ProtNLM"/>
    </source>
</evidence>
<dbReference type="RefSeq" id="WP_123877367.1">
    <property type="nucleotide sequence ID" value="NZ_RPFZ01000001.1"/>
</dbReference>
<comment type="caution">
    <text evidence="1">The sequence shown here is derived from an EMBL/GenBank/DDBJ whole genome shotgun (WGS) entry which is preliminary data.</text>
</comment>
<evidence type="ECO:0000313" key="1">
    <source>
        <dbReference type="EMBL" id="RPF70203.1"/>
    </source>
</evidence>
<sequence>MARALFLFNHDAQHQIAHLADVAGATARLYPQIETLIACGTPEARAAVERHLGAASARLRWEMLDLPGWARLIAAPLDRIMPASRVLRLRAHADLFESVAIVVSTERTCLKVKKHLSPRHTPLFAKIPHGAGDRSVAAHPDYRRFDLSLVAGPKVVDQLTEIGVPKERIKVIGYPKFDGIDLSARPRLFDNDRPTVVYNPHFDPHLSSWYACGPDLLRWFASDAGQRFNCVFAPHVMLFRKELHVSPEYREAKRRPGIPAEARAASNILIDTDSPALFDMTYTLGADAYVGDVSSQVYEFLARPRPCFFLDCRDAPKPGDEGRHLFWETGPVARSVDELVAALPRMKDVGARYRARQEELFAYTIDLADRPSAERAADVIAEAVSS</sequence>
<dbReference type="SUPFAM" id="SSF53756">
    <property type="entry name" value="UDP-Glycosyltransferase/glycogen phosphorylase"/>
    <property type="match status" value="1"/>
</dbReference>
<protein>
    <recommendedName>
        <fullName evidence="3">Glycosyl transferase</fullName>
    </recommendedName>
</protein>
<evidence type="ECO:0000313" key="2">
    <source>
        <dbReference type="Proteomes" id="UP000275232"/>
    </source>
</evidence>
<reference evidence="1 2" key="1">
    <citation type="submission" date="2018-11" db="EMBL/GenBank/DDBJ databases">
        <title>Erythrobacter spongiae sp. nov., isolated from a marine sponge.</title>
        <authorList>
            <person name="Zhuang L."/>
            <person name="Luo L."/>
        </authorList>
    </citation>
    <scope>NUCLEOTIDE SEQUENCE [LARGE SCALE GENOMIC DNA]</scope>
    <source>
        <strain evidence="1 2">HN-E23</strain>
    </source>
</reference>
<dbReference type="Proteomes" id="UP000275232">
    <property type="component" value="Unassembled WGS sequence"/>
</dbReference>
<name>A0A3N5CMP0_9SPHN</name>
<dbReference type="InterPro" id="IPR043148">
    <property type="entry name" value="TagF_C"/>
</dbReference>
<dbReference type="Gene3D" id="3.40.50.12580">
    <property type="match status" value="1"/>
</dbReference>
<gene>
    <name evidence="1" type="ORF">EG799_00090</name>
</gene>
<proteinExistence type="predicted"/>
<accession>A0A3N5CMP0</accession>
<organism evidence="1 2">
    <name type="scientific">Aurantiacibacter spongiae</name>
    <dbReference type="NCBI Taxonomy" id="2488860"/>
    <lineage>
        <taxon>Bacteria</taxon>
        <taxon>Pseudomonadati</taxon>
        <taxon>Pseudomonadota</taxon>
        <taxon>Alphaproteobacteria</taxon>
        <taxon>Sphingomonadales</taxon>
        <taxon>Erythrobacteraceae</taxon>
        <taxon>Aurantiacibacter</taxon>
    </lineage>
</organism>
<dbReference type="AlphaFoldDB" id="A0A3N5CMP0"/>
<dbReference type="EMBL" id="RPFZ01000001">
    <property type="protein sequence ID" value="RPF70203.1"/>
    <property type="molecule type" value="Genomic_DNA"/>
</dbReference>